<dbReference type="AlphaFoldDB" id="A0A8J6C6B0"/>
<dbReference type="OrthoDB" id="10261999at2759"/>
<dbReference type="PANTHER" id="PTHR21351:SF0">
    <property type="entry name" value="BARDET-BIEDL SYNDROME 5 PROTEIN"/>
    <property type="match status" value="1"/>
</dbReference>
<dbReference type="GO" id="GO:0060170">
    <property type="term" value="C:ciliary membrane"/>
    <property type="evidence" value="ECO:0007669"/>
    <property type="project" value="UniProtKB-SubCell"/>
</dbReference>
<feature type="domain" description="BBSome complex member BBS5 PH" evidence="10">
    <location>
        <begin position="33"/>
        <end position="87"/>
    </location>
</feature>
<evidence type="ECO:0000256" key="1">
    <source>
        <dbReference type="ARBA" id="ARBA00004309"/>
    </source>
</evidence>
<dbReference type="InterPro" id="IPR030804">
    <property type="entry name" value="BBS5/fem-3"/>
</dbReference>
<evidence type="ECO:0000256" key="2">
    <source>
        <dbReference type="ARBA" id="ARBA00004607"/>
    </source>
</evidence>
<gene>
    <name evidence="11" type="ORF">KFE25_004898</name>
</gene>
<comment type="subcellular location">
    <subcellularLocation>
        <location evidence="1">Cell projection</location>
        <location evidence="1">Cilium membrane</location>
    </subcellularLocation>
    <subcellularLocation>
        <location evidence="2">Cytoplasm</location>
        <location evidence="2">Cytoskeleton</location>
        <location evidence="2">Microtubule organizing center</location>
        <location evidence="2">Centrosome</location>
        <location evidence="2">Centriolar satellite</location>
    </subcellularLocation>
</comment>
<evidence type="ECO:0000256" key="9">
    <source>
        <dbReference type="ARBA" id="ARBA00023273"/>
    </source>
</evidence>
<keyword evidence="8" id="KW-0206">Cytoskeleton</keyword>
<proteinExistence type="inferred from homology"/>
<dbReference type="InterPro" id="IPR006606">
    <property type="entry name" value="BBL5"/>
</dbReference>
<dbReference type="InterPro" id="IPR014003">
    <property type="entry name" value="BBS5_PH"/>
</dbReference>
<name>A0A8J6C6B0_DIALT</name>
<dbReference type="GO" id="GO:0034464">
    <property type="term" value="C:BBSome"/>
    <property type="evidence" value="ECO:0007669"/>
    <property type="project" value="InterPro"/>
</dbReference>
<keyword evidence="6" id="KW-0969">Cilium</keyword>
<dbReference type="EMBL" id="JAGTXO010000016">
    <property type="protein sequence ID" value="KAG8463387.1"/>
    <property type="molecule type" value="Genomic_DNA"/>
</dbReference>
<keyword evidence="9" id="KW-0966">Cell projection</keyword>
<dbReference type="OMA" id="PNFGIQY"/>
<evidence type="ECO:0000259" key="10">
    <source>
        <dbReference type="SMART" id="SM00683"/>
    </source>
</evidence>
<dbReference type="SMART" id="SM00683">
    <property type="entry name" value="DM16"/>
    <property type="match status" value="2"/>
</dbReference>
<evidence type="ECO:0000256" key="6">
    <source>
        <dbReference type="ARBA" id="ARBA00023069"/>
    </source>
</evidence>
<evidence type="ECO:0000256" key="3">
    <source>
        <dbReference type="ARBA" id="ARBA00005822"/>
    </source>
</evidence>
<evidence type="ECO:0000256" key="4">
    <source>
        <dbReference type="ARBA" id="ARBA00022475"/>
    </source>
</evidence>
<feature type="domain" description="BBSome complex member BBS5 PH" evidence="10">
    <location>
        <begin position="163"/>
        <end position="217"/>
    </location>
</feature>
<dbReference type="PANTHER" id="PTHR21351">
    <property type="entry name" value="BARDET-BIEDL SYNDROME PROTEIN 5"/>
    <property type="match status" value="1"/>
</dbReference>
<keyword evidence="7" id="KW-0472">Membrane</keyword>
<dbReference type="Proteomes" id="UP000751190">
    <property type="component" value="Unassembled WGS sequence"/>
</dbReference>
<evidence type="ECO:0000313" key="12">
    <source>
        <dbReference type="Proteomes" id="UP000751190"/>
    </source>
</evidence>
<keyword evidence="12" id="KW-1185">Reference proteome</keyword>
<dbReference type="GO" id="GO:0036064">
    <property type="term" value="C:ciliary basal body"/>
    <property type="evidence" value="ECO:0007669"/>
    <property type="project" value="TreeGrafter"/>
</dbReference>
<dbReference type="GO" id="GO:0032266">
    <property type="term" value="F:phosphatidylinositol-3-phosphate binding"/>
    <property type="evidence" value="ECO:0007669"/>
    <property type="project" value="TreeGrafter"/>
</dbReference>
<keyword evidence="5" id="KW-0963">Cytoplasm</keyword>
<dbReference type="Pfam" id="PF07289">
    <property type="entry name" value="BBL5"/>
    <property type="match status" value="1"/>
</dbReference>
<reference evidence="11" key="1">
    <citation type="submission" date="2021-05" db="EMBL/GenBank/DDBJ databases">
        <title>The genome of the haptophyte Pavlova lutheri (Diacronema luteri, Pavlovales) - a model for lipid biosynthesis in eukaryotic algae.</title>
        <authorList>
            <person name="Hulatt C.J."/>
            <person name="Posewitz M.C."/>
        </authorList>
    </citation>
    <scope>NUCLEOTIDE SEQUENCE</scope>
    <source>
        <strain evidence="11">NIVA-4/92</strain>
    </source>
</reference>
<accession>A0A8J6C6B0</accession>
<evidence type="ECO:0000256" key="8">
    <source>
        <dbReference type="ARBA" id="ARBA00023212"/>
    </source>
</evidence>
<organism evidence="11 12">
    <name type="scientific">Diacronema lutheri</name>
    <name type="common">Unicellular marine alga</name>
    <name type="synonym">Monochrysis lutheri</name>
    <dbReference type="NCBI Taxonomy" id="2081491"/>
    <lineage>
        <taxon>Eukaryota</taxon>
        <taxon>Haptista</taxon>
        <taxon>Haptophyta</taxon>
        <taxon>Pavlovophyceae</taxon>
        <taxon>Pavlovales</taxon>
        <taxon>Pavlovaceae</taxon>
        <taxon>Diacronema</taxon>
    </lineage>
</organism>
<sequence>MAIDGKEEASAVWQDREIRFDVHPSHLDMRSGELEIDSINAVEDTKGNNGEKGSLSITNLRLIWRAQRSTRTNLSIGYNCVLSINVKTASSRLRGNTQALYVMTKFSETKFEFIFTNLVRGSPRLFTTVQAVFRAYDTSKLYRDLKLRAAIVKDKTLMLLPKEQVYNKISGIWNLSSDQGNLGTFYATNVRIVWHANLAENFNVSMPYLQIKMIRIRDSKFGPALVVETSRESGGYILGFRIDPAERLNDVYKELLSLHKVYSVTPIFGVDFTVEDRPEPLAAVTVGKSADDVEIVSGLEEDEATDTLSAYYADSNKTSDREPVYNSDLGLAVEKLRDGVTPKMLWSVI</sequence>
<comment type="caution">
    <text evidence="11">The sequence shown here is derived from an EMBL/GenBank/DDBJ whole genome shotgun (WGS) entry which is preliminary data.</text>
</comment>
<dbReference type="GO" id="GO:0060271">
    <property type="term" value="P:cilium assembly"/>
    <property type="evidence" value="ECO:0007669"/>
    <property type="project" value="TreeGrafter"/>
</dbReference>
<keyword evidence="4" id="KW-1003">Cell membrane</keyword>
<dbReference type="PIRSF" id="PIRSF010072">
    <property type="entry name" value="DUF1448"/>
    <property type="match status" value="1"/>
</dbReference>
<evidence type="ECO:0000256" key="5">
    <source>
        <dbReference type="ARBA" id="ARBA00022490"/>
    </source>
</evidence>
<evidence type="ECO:0000256" key="7">
    <source>
        <dbReference type="ARBA" id="ARBA00023136"/>
    </source>
</evidence>
<dbReference type="GO" id="GO:0034451">
    <property type="term" value="C:centriolar satellite"/>
    <property type="evidence" value="ECO:0007669"/>
    <property type="project" value="UniProtKB-SubCell"/>
</dbReference>
<evidence type="ECO:0000313" key="11">
    <source>
        <dbReference type="EMBL" id="KAG8463387.1"/>
    </source>
</evidence>
<protein>
    <recommendedName>
        <fullName evidence="10">BBSome complex member BBS5 PH domain-containing protein</fullName>
    </recommendedName>
</protein>
<comment type="similarity">
    <text evidence="3">Belongs to the BBS5 family.</text>
</comment>